<keyword evidence="2" id="KW-0479">Metal-binding</keyword>
<dbReference type="InterPro" id="IPR052914">
    <property type="entry name" value="Aldehyde_Oxdr_Iron-Sulfur"/>
</dbReference>
<gene>
    <name evidence="7" type="ordered locus">trd_A0068</name>
</gene>
<dbReference type="AlphaFoldDB" id="B9L5E1"/>
<evidence type="ECO:0000313" key="8">
    <source>
        <dbReference type="Proteomes" id="UP000000447"/>
    </source>
</evidence>
<dbReference type="PANTHER" id="PTHR45331:SF2">
    <property type="entry name" value="OXIDOREDUCTASE WITH IRON-SULFUR SUBUNIT"/>
    <property type="match status" value="1"/>
</dbReference>
<dbReference type="PROSITE" id="PS00197">
    <property type="entry name" value="2FE2S_FER_1"/>
    <property type="match status" value="1"/>
</dbReference>
<dbReference type="SUPFAM" id="SSF47741">
    <property type="entry name" value="CO dehydrogenase ISP C-domain like"/>
    <property type="match status" value="1"/>
</dbReference>
<evidence type="ECO:0000256" key="4">
    <source>
        <dbReference type="ARBA" id="ARBA00023004"/>
    </source>
</evidence>
<dbReference type="GO" id="GO:0046872">
    <property type="term" value="F:metal ion binding"/>
    <property type="evidence" value="ECO:0007669"/>
    <property type="project" value="UniProtKB-KW"/>
</dbReference>
<protein>
    <submittedName>
        <fullName evidence="7">Aldehyde dehydrogenase subunit III</fullName>
    </submittedName>
</protein>
<dbReference type="SUPFAM" id="SSF54292">
    <property type="entry name" value="2Fe-2S ferredoxin-like"/>
    <property type="match status" value="1"/>
</dbReference>
<evidence type="ECO:0000259" key="6">
    <source>
        <dbReference type="PROSITE" id="PS51085"/>
    </source>
</evidence>
<dbReference type="PANTHER" id="PTHR45331">
    <property type="entry name" value="OXIDOREDUCTASE, IRON-SULPHUR BINDING SUBUNIT-RELATED-RELATED"/>
    <property type="match status" value="1"/>
</dbReference>
<dbReference type="EMBL" id="CP001276">
    <property type="protein sequence ID" value="ACM07234.1"/>
    <property type="molecule type" value="Genomic_DNA"/>
</dbReference>
<accession>B9L5E1</accession>
<keyword evidence="3" id="KW-0560">Oxidoreductase</keyword>
<dbReference type="HOGENOM" id="CLU_052511_3_1_0"/>
<dbReference type="Gene3D" id="3.10.20.30">
    <property type="match status" value="1"/>
</dbReference>
<geneLocation type="plasmid" evidence="8">
    <name>Tros</name>
</geneLocation>
<dbReference type="GO" id="GO:0016903">
    <property type="term" value="F:oxidoreductase activity, acting on the aldehyde or oxo group of donors"/>
    <property type="evidence" value="ECO:0007669"/>
    <property type="project" value="TreeGrafter"/>
</dbReference>
<keyword evidence="8" id="KW-1185">Reference proteome</keyword>
<name>B9L5E1_THERP</name>
<dbReference type="InterPro" id="IPR002888">
    <property type="entry name" value="2Fe-2S-bd"/>
</dbReference>
<organism evidence="7 8">
    <name type="scientific">Thermomicrobium roseum (strain ATCC 27502 / DSM 5159 / P-2)</name>
    <dbReference type="NCBI Taxonomy" id="309801"/>
    <lineage>
        <taxon>Bacteria</taxon>
        <taxon>Pseudomonadati</taxon>
        <taxon>Thermomicrobiota</taxon>
        <taxon>Thermomicrobia</taxon>
        <taxon>Thermomicrobiales</taxon>
        <taxon>Thermomicrobiaceae</taxon>
        <taxon>Thermomicrobium</taxon>
    </lineage>
</organism>
<evidence type="ECO:0000256" key="3">
    <source>
        <dbReference type="ARBA" id="ARBA00023002"/>
    </source>
</evidence>
<sequence length="161" mass="17213">MEQAITLLVNGEQRQLRVRCDETLLETLRDRCGLTSVRETCGIGICGACTILVEGKPTSSCLVLSALADGWSITTLEGLTGPDGALHPVQEAFLEKQAFQCSYCTPGMILTTVALLAENPHPTRTEIAQYLAGNLCRCGSYLRILAAVEEAARKVQGSAQG</sequence>
<dbReference type="InterPro" id="IPR006058">
    <property type="entry name" value="2Fe2S_fd_BS"/>
</dbReference>
<proteinExistence type="predicted"/>
<dbReference type="InterPro" id="IPR036010">
    <property type="entry name" value="2Fe-2S_ferredoxin-like_sf"/>
</dbReference>
<reference evidence="7 8" key="1">
    <citation type="journal article" date="2009" name="PLoS ONE">
        <title>Complete genome sequence of the aerobic CO-oxidizing thermophile Thermomicrobium roseum.</title>
        <authorList>
            <person name="Wu D."/>
            <person name="Raymond J."/>
            <person name="Wu M."/>
            <person name="Chatterji S."/>
            <person name="Ren Q."/>
            <person name="Graham J.E."/>
            <person name="Bryant D.A."/>
            <person name="Robb F."/>
            <person name="Colman A."/>
            <person name="Tallon L.J."/>
            <person name="Badger J.H."/>
            <person name="Madupu R."/>
            <person name="Ward N.L."/>
            <person name="Eisen J.A."/>
        </authorList>
    </citation>
    <scope>NUCLEOTIDE SEQUENCE [LARGE SCALE GENOMIC DNA]</scope>
    <source>
        <strain evidence="8">ATCC 27502 / DSM 5159 / P-2</strain>
        <plasmid evidence="7">unnamed</plasmid>
    </source>
</reference>
<dbReference type="PROSITE" id="PS51085">
    <property type="entry name" value="2FE2S_FER_2"/>
    <property type="match status" value="1"/>
</dbReference>
<feature type="domain" description="2Fe-2S ferredoxin-type" evidence="6">
    <location>
        <begin position="3"/>
        <end position="79"/>
    </location>
</feature>
<dbReference type="Proteomes" id="UP000000447">
    <property type="component" value="Plasmid unnamed"/>
</dbReference>
<dbReference type="CDD" id="cd00207">
    <property type="entry name" value="fer2"/>
    <property type="match status" value="1"/>
</dbReference>
<dbReference type="RefSeq" id="WP_012643221.1">
    <property type="nucleotide sequence ID" value="NC_011961.1"/>
</dbReference>
<evidence type="ECO:0000256" key="5">
    <source>
        <dbReference type="ARBA" id="ARBA00023014"/>
    </source>
</evidence>
<keyword evidence="4" id="KW-0408">Iron</keyword>
<evidence type="ECO:0000256" key="2">
    <source>
        <dbReference type="ARBA" id="ARBA00022723"/>
    </source>
</evidence>
<dbReference type="FunFam" id="1.10.150.120:FF:000003">
    <property type="entry name" value="Carbon monoxide dehydrogenase, small subunit"/>
    <property type="match status" value="1"/>
</dbReference>
<dbReference type="InterPro" id="IPR036884">
    <property type="entry name" value="2Fe-2S-bd_dom_sf"/>
</dbReference>
<dbReference type="Gene3D" id="1.10.150.120">
    <property type="entry name" value="[2Fe-2S]-binding domain"/>
    <property type="match status" value="1"/>
</dbReference>
<evidence type="ECO:0000313" key="7">
    <source>
        <dbReference type="EMBL" id="ACM07234.1"/>
    </source>
</evidence>
<dbReference type="InterPro" id="IPR012675">
    <property type="entry name" value="Beta-grasp_dom_sf"/>
</dbReference>
<dbReference type="GO" id="GO:0051537">
    <property type="term" value="F:2 iron, 2 sulfur cluster binding"/>
    <property type="evidence" value="ECO:0007669"/>
    <property type="project" value="UniProtKB-KW"/>
</dbReference>
<keyword evidence="5" id="KW-0411">Iron-sulfur</keyword>
<dbReference type="KEGG" id="tro:trd_A0068"/>
<dbReference type="eggNOG" id="COG2080">
    <property type="taxonomic scope" value="Bacteria"/>
</dbReference>
<dbReference type="Pfam" id="PF00111">
    <property type="entry name" value="Fer2"/>
    <property type="match status" value="1"/>
</dbReference>
<dbReference type="OrthoDB" id="9796880at2"/>
<keyword evidence="1" id="KW-0001">2Fe-2S</keyword>
<evidence type="ECO:0000256" key="1">
    <source>
        <dbReference type="ARBA" id="ARBA00022714"/>
    </source>
</evidence>
<keyword evidence="7" id="KW-0614">Plasmid</keyword>
<dbReference type="InterPro" id="IPR001041">
    <property type="entry name" value="2Fe-2S_ferredoxin-type"/>
</dbReference>
<dbReference type="Pfam" id="PF01799">
    <property type="entry name" value="Fer2_2"/>
    <property type="match status" value="1"/>
</dbReference>